<sequence>MISVVIPTFNNKEQLLQNLKKNAIFFGINELNKTAGVASEVTLREADFPPAAGRASQERRDHERQNLPHIKEIIVVNDNPNINLQPDLKKYSTLRLIQNKKNLGFSGAADRGIREAESSHILLLNDDVRLTDNTYQNALDYFKDESTFAVSFTQKEKDEALVGKNKLYWASGMLFHSKAKDINKGINAWAEGGAALIDKKKYEILGGLDQLYNPFYWEDIDLSYQAWKQGYKVMFDPDIVVVHHHESTISSNFSNQFIKTIAYRNQFIFIWKNIYDLPFILKHILFLPYHLLYYMLKGELGFVIGFLEALKKIGAILNKRSLSNRQRVLSDREILKLFT</sequence>
<accession>A0A1F7GIN3</accession>
<reference evidence="2 3" key="1">
    <citation type="journal article" date="2016" name="Nat. Commun.">
        <title>Thousands of microbial genomes shed light on interconnected biogeochemical processes in an aquifer system.</title>
        <authorList>
            <person name="Anantharaman K."/>
            <person name="Brown C.T."/>
            <person name="Hug L.A."/>
            <person name="Sharon I."/>
            <person name="Castelle C.J."/>
            <person name="Probst A.J."/>
            <person name="Thomas B.C."/>
            <person name="Singh A."/>
            <person name="Wilkins M.J."/>
            <person name="Karaoz U."/>
            <person name="Brodie E.L."/>
            <person name="Williams K.H."/>
            <person name="Hubbard S.S."/>
            <person name="Banfield J.F."/>
        </authorList>
    </citation>
    <scope>NUCLEOTIDE SEQUENCE [LARGE SCALE GENOMIC DNA]</scope>
</reference>
<evidence type="ECO:0000259" key="1">
    <source>
        <dbReference type="Pfam" id="PF00535"/>
    </source>
</evidence>
<name>A0A1F7GIN3_9BACT</name>
<dbReference type="InterPro" id="IPR001173">
    <property type="entry name" value="Glyco_trans_2-like"/>
</dbReference>
<organism evidence="2 3">
    <name type="scientific">Candidatus Roizmanbacteria bacterium RIFCSPHIGHO2_01_FULL_39_8</name>
    <dbReference type="NCBI Taxonomy" id="1802033"/>
    <lineage>
        <taxon>Bacteria</taxon>
        <taxon>Candidatus Roizmaniibacteriota</taxon>
    </lineage>
</organism>
<dbReference type="Gene3D" id="3.90.550.10">
    <property type="entry name" value="Spore Coat Polysaccharide Biosynthesis Protein SpsA, Chain A"/>
    <property type="match status" value="1"/>
</dbReference>
<dbReference type="PANTHER" id="PTHR43179">
    <property type="entry name" value="RHAMNOSYLTRANSFERASE WBBL"/>
    <property type="match status" value="1"/>
</dbReference>
<evidence type="ECO:0000313" key="2">
    <source>
        <dbReference type="EMBL" id="OGK18759.1"/>
    </source>
</evidence>
<dbReference type="PANTHER" id="PTHR43179:SF11">
    <property type="entry name" value="GLYCOSYL TRANSFERASE"/>
    <property type="match status" value="1"/>
</dbReference>
<protein>
    <recommendedName>
        <fullName evidence="1">Glycosyltransferase 2-like domain-containing protein</fullName>
    </recommendedName>
</protein>
<dbReference type="AlphaFoldDB" id="A0A1F7GIN3"/>
<dbReference type="Pfam" id="PF00535">
    <property type="entry name" value="Glycos_transf_2"/>
    <property type="match status" value="1"/>
</dbReference>
<dbReference type="EMBL" id="MFZI01000065">
    <property type="protein sequence ID" value="OGK18759.1"/>
    <property type="molecule type" value="Genomic_DNA"/>
</dbReference>
<dbReference type="InterPro" id="IPR029044">
    <property type="entry name" value="Nucleotide-diphossugar_trans"/>
</dbReference>
<evidence type="ECO:0000313" key="3">
    <source>
        <dbReference type="Proteomes" id="UP000177026"/>
    </source>
</evidence>
<comment type="caution">
    <text evidence="2">The sequence shown here is derived from an EMBL/GenBank/DDBJ whole genome shotgun (WGS) entry which is preliminary data.</text>
</comment>
<gene>
    <name evidence="2" type="ORF">A2866_04290</name>
</gene>
<dbReference type="SUPFAM" id="SSF53448">
    <property type="entry name" value="Nucleotide-diphospho-sugar transferases"/>
    <property type="match status" value="1"/>
</dbReference>
<dbReference type="Proteomes" id="UP000177026">
    <property type="component" value="Unassembled WGS sequence"/>
</dbReference>
<feature type="domain" description="Glycosyltransferase 2-like" evidence="1">
    <location>
        <begin position="71"/>
        <end position="200"/>
    </location>
</feature>
<proteinExistence type="predicted"/>